<dbReference type="PROSITE" id="PS50914">
    <property type="entry name" value="BON"/>
    <property type="match status" value="1"/>
</dbReference>
<keyword evidence="5" id="KW-0418">Kinase</keyword>
<feature type="domain" description="CBS" evidence="4">
    <location>
        <begin position="7"/>
        <end position="63"/>
    </location>
</feature>
<dbReference type="RefSeq" id="WP_150611157.1">
    <property type="nucleotide sequence ID" value="NZ_CABPRU010000001.1"/>
</dbReference>
<dbReference type="Gene3D" id="3.10.580.10">
    <property type="entry name" value="CBS-domain"/>
    <property type="match status" value="1"/>
</dbReference>
<dbReference type="Gene3D" id="3.30.1340.30">
    <property type="match status" value="1"/>
</dbReference>
<dbReference type="InterPro" id="IPR007055">
    <property type="entry name" value="BON_dom"/>
</dbReference>
<feature type="domain" description="CBS" evidence="4">
    <location>
        <begin position="95"/>
        <end position="151"/>
    </location>
</feature>
<sequence length="229" mass="25348">MRAIDVMTTQVILARPEMTVHEAAKMLVDHDISGMPVVDAEGRLAGMITEGDLLHRMEIGTQMKRRGRLSEFFTSTRELAREYVKENSPRLSEVMTADVVTAKEDTPLAEIAEMMDRHRIKHVPVVRDGKVVGLVSRANLIRVLASIGPDLHHSVAPSDAEVRQAILTELGGNRWALPSQNVIVTNGVAHLWGVIKSEEEREAIRVAAKNVPGVKDVICHLVYPSIPLY</sequence>
<dbReference type="CDD" id="cd04586">
    <property type="entry name" value="CBS_pair_BON_assoc"/>
    <property type="match status" value="1"/>
</dbReference>
<dbReference type="Proteomes" id="UP000334380">
    <property type="component" value="Unassembled WGS sequence"/>
</dbReference>
<dbReference type="InterPro" id="IPR046342">
    <property type="entry name" value="CBS_dom_sf"/>
</dbReference>
<protein>
    <submittedName>
        <fullName evidence="5">Histidine kinase</fullName>
    </submittedName>
</protein>
<dbReference type="PIRSF" id="PIRSF036990">
    <property type="entry name" value="UCP036990_CBS_BON"/>
    <property type="match status" value="1"/>
</dbReference>
<dbReference type="PANTHER" id="PTHR43080:SF26">
    <property type="entry name" value="REGULATORY PROTEIN"/>
    <property type="match status" value="1"/>
</dbReference>
<dbReference type="Pfam" id="PF00571">
    <property type="entry name" value="CBS"/>
    <property type="match status" value="2"/>
</dbReference>
<dbReference type="PANTHER" id="PTHR43080">
    <property type="entry name" value="CBS DOMAIN-CONTAINING PROTEIN CBSX3, MITOCHONDRIAL"/>
    <property type="match status" value="1"/>
</dbReference>
<proteinExistence type="predicted"/>
<evidence type="ECO:0000313" key="6">
    <source>
        <dbReference type="Proteomes" id="UP000334380"/>
    </source>
</evidence>
<evidence type="ECO:0000259" key="3">
    <source>
        <dbReference type="PROSITE" id="PS50914"/>
    </source>
</evidence>
<dbReference type="SMART" id="SM00116">
    <property type="entry name" value="CBS"/>
    <property type="match status" value="2"/>
</dbReference>
<dbReference type="AlphaFoldDB" id="A0A5E4RVP9"/>
<evidence type="ECO:0000256" key="1">
    <source>
        <dbReference type="ARBA" id="ARBA00023122"/>
    </source>
</evidence>
<keyword evidence="1 2" id="KW-0129">CBS domain</keyword>
<name>A0A5E4RVP9_9BURK</name>
<gene>
    <name evidence="5" type="ORF">PTE31013_00409</name>
</gene>
<dbReference type="GO" id="GO:0016301">
    <property type="term" value="F:kinase activity"/>
    <property type="evidence" value="ECO:0007669"/>
    <property type="project" value="UniProtKB-KW"/>
</dbReference>
<dbReference type="InterPro" id="IPR000644">
    <property type="entry name" value="CBS_dom"/>
</dbReference>
<reference evidence="5 6" key="1">
    <citation type="submission" date="2019-08" db="EMBL/GenBank/DDBJ databases">
        <authorList>
            <person name="Peeters C."/>
        </authorList>
    </citation>
    <scope>NUCLEOTIDE SEQUENCE [LARGE SCALE GENOMIC DNA]</scope>
    <source>
        <strain evidence="5 6">LMG 31013</strain>
    </source>
</reference>
<evidence type="ECO:0000259" key="4">
    <source>
        <dbReference type="PROSITE" id="PS51371"/>
    </source>
</evidence>
<dbReference type="InterPro" id="IPR051257">
    <property type="entry name" value="Diverse_CBS-Domain"/>
</dbReference>
<dbReference type="Pfam" id="PF04972">
    <property type="entry name" value="BON"/>
    <property type="match status" value="1"/>
</dbReference>
<evidence type="ECO:0000256" key="2">
    <source>
        <dbReference type="PROSITE-ProRule" id="PRU00703"/>
    </source>
</evidence>
<dbReference type="OrthoDB" id="9790355at2"/>
<keyword evidence="5" id="KW-0808">Transferase</keyword>
<dbReference type="PROSITE" id="PS51371">
    <property type="entry name" value="CBS"/>
    <property type="match status" value="2"/>
</dbReference>
<evidence type="ECO:0000313" key="5">
    <source>
        <dbReference type="EMBL" id="VVD67123.1"/>
    </source>
</evidence>
<keyword evidence="6" id="KW-1185">Reference proteome</keyword>
<dbReference type="SUPFAM" id="SSF54631">
    <property type="entry name" value="CBS-domain pair"/>
    <property type="match status" value="1"/>
</dbReference>
<feature type="domain" description="BON" evidence="3">
    <location>
        <begin position="158"/>
        <end position="225"/>
    </location>
</feature>
<organism evidence="5 6">
    <name type="scientific">Pandoraea terrigena</name>
    <dbReference type="NCBI Taxonomy" id="2508292"/>
    <lineage>
        <taxon>Bacteria</taxon>
        <taxon>Pseudomonadati</taxon>
        <taxon>Pseudomonadota</taxon>
        <taxon>Betaproteobacteria</taxon>
        <taxon>Burkholderiales</taxon>
        <taxon>Burkholderiaceae</taxon>
        <taxon>Pandoraea</taxon>
    </lineage>
</organism>
<accession>A0A5E4RVP9</accession>
<dbReference type="InterPro" id="IPR017080">
    <property type="entry name" value="UCP036990_CBS_BON"/>
</dbReference>
<dbReference type="EMBL" id="CABPRU010000001">
    <property type="protein sequence ID" value="VVD67123.1"/>
    <property type="molecule type" value="Genomic_DNA"/>
</dbReference>